<dbReference type="InterPro" id="IPR003593">
    <property type="entry name" value="AAA+_ATPase"/>
</dbReference>
<name>A0A936Z9C0_9HYPH</name>
<dbReference type="PROSITE" id="PS50929">
    <property type="entry name" value="ABC_TM1F"/>
    <property type="match status" value="1"/>
</dbReference>
<keyword evidence="3 8" id="KW-0812">Transmembrane</keyword>
<dbReference type="Proteomes" id="UP000605848">
    <property type="component" value="Unassembled WGS sequence"/>
</dbReference>
<dbReference type="Pfam" id="PF00664">
    <property type="entry name" value="ABC_membrane"/>
    <property type="match status" value="1"/>
</dbReference>
<dbReference type="SUPFAM" id="SSF52540">
    <property type="entry name" value="P-loop containing nucleoside triphosphate hydrolases"/>
    <property type="match status" value="1"/>
</dbReference>
<dbReference type="NCBIfam" id="TIGR01842">
    <property type="entry name" value="type_I_sec_PrtD"/>
    <property type="match status" value="1"/>
</dbReference>
<keyword evidence="5" id="KW-0067">ATP-binding</keyword>
<dbReference type="GO" id="GO:0140359">
    <property type="term" value="F:ABC-type transporter activity"/>
    <property type="evidence" value="ECO:0007669"/>
    <property type="project" value="InterPro"/>
</dbReference>
<dbReference type="GO" id="GO:0030256">
    <property type="term" value="C:type I protein secretion system complex"/>
    <property type="evidence" value="ECO:0007669"/>
    <property type="project" value="InterPro"/>
</dbReference>
<keyword evidence="7 8" id="KW-0472">Membrane</keyword>
<dbReference type="GO" id="GO:0016887">
    <property type="term" value="F:ATP hydrolysis activity"/>
    <property type="evidence" value="ECO:0007669"/>
    <property type="project" value="InterPro"/>
</dbReference>
<feature type="transmembrane region" description="Helical" evidence="8">
    <location>
        <begin position="157"/>
        <end position="176"/>
    </location>
</feature>
<protein>
    <submittedName>
        <fullName evidence="11">Type I secretion system permease/ATPase</fullName>
    </submittedName>
</protein>
<dbReference type="GO" id="GO:0030253">
    <property type="term" value="P:protein secretion by the type I secretion system"/>
    <property type="evidence" value="ECO:0007669"/>
    <property type="project" value="InterPro"/>
</dbReference>
<sequence>MHPHQDRDVAAALKACRQHFLFALCFESGVNLLLLAYPIFMFQVMDRVIGSQSWETLVALVVGLTIAVCAKGVFQWVRGTLLIRASARIERRLADRLFTIVIRQSARGTGPAHAQLLRDLDYFRQFITGKGALAALEMPWGFLFLGILFLLDPAIGVAAGICIAISAAATIANSILTKQALIRANVVGNASHVFGDAATRSAEAVVGLGMLSAVVSRWRGERNKAVQEQLIASGRGVAFSSFLSAARILMQGAILAVGAVQVINGGISAGLVFAAILVFSYAMKPIDQLIAAWEDYHPVKEAMRRIDTALKQSPEPATTMHLPRPTGSLTCQDVTFVPPGSDRPVLKRISFGVRAGESLGLVGLNGSGKTTLARILMGGLRPTAGAVRIDGAELDQWSNHEFGQFVGYLPQSISLLPGTVAENIGRFGMFSDEDIIDAAKRARVHDVILRLSKGYETPLSDSSVLSGGQRQLIALARAIIGNPALVILDEPNSNLDGPGEEALIACMHDLKERGTTVILITHRPNLVMHLDHAAVLKEGMLVSFGSTTEVFNQLGRPTIVKKVGQARD</sequence>
<feature type="transmembrane region" description="Helical" evidence="8">
    <location>
        <begin position="253"/>
        <end position="282"/>
    </location>
</feature>
<evidence type="ECO:0000313" key="12">
    <source>
        <dbReference type="Proteomes" id="UP000605848"/>
    </source>
</evidence>
<dbReference type="Gene3D" id="3.40.50.300">
    <property type="entry name" value="P-loop containing nucleotide triphosphate hydrolases"/>
    <property type="match status" value="1"/>
</dbReference>
<dbReference type="InterPro" id="IPR010128">
    <property type="entry name" value="ATPase_T1SS_PrtD-like"/>
</dbReference>
<dbReference type="SUPFAM" id="SSF90123">
    <property type="entry name" value="ABC transporter transmembrane region"/>
    <property type="match status" value="1"/>
</dbReference>
<evidence type="ECO:0000313" key="11">
    <source>
        <dbReference type="EMBL" id="MBL0406296.1"/>
    </source>
</evidence>
<feature type="domain" description="ABC transmembrane type-1" evidence="10">
    <location>
        <begin position="21"/>
        <end position="296"/>
    </location>
</feature>
<evidence type="ECO:0000256" key="3">
    <source>
        <dbReference type="ARBA" id="ARBA00022692"/>
    </source>
</evidence>
<feature type="domain" description="ABC transporter" evidence="9">
    <location>
        <begin position="329"/>
        <end position="563"/>
    </location>
</feature>
<dbReference type="InterPro" id="IPR003439">
    <property type="entry name" value="ABC_transporter-like_ATP-bd"/>
</dbReference>
<keyword evidence="12" id="KW-1185">Reference proteome</keyword>
<comment type="similarity">
    <text evidence="2">Belongs to the ABC transporter superfamily.</text>
</comment>
<gene>
    <name evidence="11" type="ORF">JKG68_20260</name>
</gene>
<comment type="caution">
    <text evidence="11">The sequence shown here is derived from an EMBL/GenBank/DDBJ whole genome shotgun (WGS) entry which is preliminary data.</text>
</comment>
<feature type="transmembrane region" description="Helical" evidence="8">
    <location>
        <begin position="132"/>
        <end position="151"/>
    </location>
</feature>
<dbReference type="InterPro" id="IPR017871">
    <property type="entry name" value="ABC_transporter-like_CS"/>
</dbReference>
<keyword evidence="4" id="KW-0547">Nucleotide-binding</keyword>
<dbReference type="SMART" id="SM00382">
    <property type="entry name" value="AAA"/>
    <property type="match status" value="1"/>
</dbReference>
<comment type="subcellular location">
    <subcellularLocation>
        <location evidence="1">Cell membrane</location>
        <topology evidence="1">Multi-pass membrane protein</topology>
    </subcellularLocation>
</comment>
<evidence type="ECO:0000256" key="7">
    <source>
        <dbReference type="ARBA" id="ARBA00023136"/>
    </source>
</evidence>
<evidence type="ECO:0000259" key="10">
    <source>
        <dbReference type="PROSITE" id="PS50929"/>
    </source>
</evidence>
<dbReference type="GO" id="GO:0005886">
    <property type="term" value="C:plasma membrane"/>
    <property type="evidence" value="ECO:0007669"/>
    <property type="project" value="UniProtKB-SubCell"/>
</dbReference>
<dbReference type="InterPro" id="IPR036640">
    <property type="entry name" value="ABC1_TM_sf"/>
</dbReference>
<evidence type="ECO:0000256" key="8">
    <source>
        <dbReference type="SAM" id="Phobius"/>
    </source>
</evidence>
<dbReference type="InterPro" id="IPR027417">
    <property type="entry name" value="P-loop_NTPase"/>
</dbReference>
<evidence type="ECO:0000256" key="5">
    <source>
        <dbReference type="ARBA" id="ARBA00022840"/>
    </source>
</evidence>
<dbReference type="InterPro" id="IPR011527">
    <property type="entry name" value="ABC1_TM_dom"/>
</dbReference>
<dbReference type="AlphaFoldDB" id="A0A936Z9C0"/>
<dbReference type="PANTHER" id="PTHR24221:SF654">
    <property type="entry name" value="ATP-BINDING CASSETTE SUB-FAMILY B MEMBER 6"/>
    <property type="match status" value="1"/>
</dbReference>
<dbReference type="Gene3D" id="1.20.1560.10">
    <property type="entry name" value="ABC transporter type 1, transmembrane domain"/>
    <property type="match status" value="1"/>
</dbReference>
<proteinExistence type="inferred from homology"/>
<feature type="transmembrane region" description="Helical" evidence="8">
    <location>
        <begin position="20"/>
        <end position="42"/>
    </location>
</feature>
<dbReference type="PROSITE" id="PS50893">
    <property type="entry name" value="ABC_TRANSPORTER_2"/>
    <property type="match status" value="1"/>
</dbReference>
<dbReference type="GO" id="GO:0005524">
    <property type="term" value="F:ATP binding"/>
    <property type="evidence" value="ECO:0007669"/>
    <property type="project" value="UniProtKB-KW"/>
</dbReference>
<dbReference type="PROSITE" id="PS00211">
    <property type="entry name" value="ABC_TRANSPORTER_1"/>
    <property type="match status" value="1"/>
</dbReference>
<evidence type="ECO:0000259" key="9">
    <source>
        <dbReference type="PROSITE" id="PS50893"/>
    </source>
</evidence>
<dbReference type="RefSeq" id="WP_202063148.1">
    <property type="nucleotide sequence ID" value="NZ_JAEQMY010000038.1"/>
</dbReference>
<evidence type="ECO:0000256" key="4">
    <source>
        <dbReference type="ARBA" id="ARBA00022741"/>
    </source>
</evidence>
<dbReference type="Pfam" id="PF00005">
    <property type="entry name" value="ABC_tran"/>
    <property type="match status" value="1"/>
</dbReference>
<feature type="transmembrane region" description="Helical" evidence="8">
    <location>
        <begin position="54"/>
        <end position="74"/>
    </location>
</feature>
<evidence type="ECO:0000256" key="6">
    <source>
        <dbReference type="ARBA" id="ARBA00022989"/>
    </source>
</evidence>
<reference evidence="11" key="1">
    <citation type="submission" date="2021-01" db="EMBL/GenBank/DDBJ databases">
        <title>Microvirga sp.</title>
        <authorList>
            <person name="Kim M.K."/>
        </authorList>
    </citation>
    <scope>NUCLEOTIDE SEQUENCE</scope>
    <source>
        <strain evidence="11">5420S-16</strain>
    </source>
</reference>
<dbReference type="EMBL" id="JAEQMY010000038">
    <property type="protein sequence ID" value="MBL0406296.1"/>
    <property type="molecule type" value="Genomic_DNA"/>
</dbReference>
<organism evidence="11 12">
    <name type="scientific">Microvirga aerilata</name>
    <dbReference type="NCBI Taxonomy" id="670292"/>
    <lineage>
        <taxon>Bacteria</taxon>
        <taxon>Pseudomonadati</taxon>
        <taxon>Pseudomonadota</taxon>
        <taxon>Alphaproteobacteria</taxon>
        <taxon>Hyphomicrobiales</taxon>
        <taxon>Methylobacteriaceae</taxon>
        <taxon>Microvirga</taxon>
    </lineage>
</organism>
<dbReference type="InterPro" id="IPR039421">
    <property type="entry name" value="Type_1_exporter"/>
</dbReference>
<evidence type="ECO:0000256" key="1">
    <source>
        <dbReference type="ARBA" id="ARBA00004651"/>
    </source>
</evidence>
<dbReference type="PANTHER" id="PTHR24221">
    <property type="entry name" value="ATP-BINDING CASSETTE SUB-FAMILY B"/>
    <property type="match status" value="1"/>
</dbReference>
<evidence type="ECO:0000256" key="2">
    <source>
        <dbReference type="ARBA" id="ARBA00005417"/>
    </source>
</evidence>
<accession>A0A936Z9C0</accession>
<keyword evidence="6 8" id="KW-1133">Transmembrane helix</keyword>
<dbReference type="GO" id="GO:0034040">
    <property type="term" value="F:ATPase-coupled lipid transmembrane transporter activity"/>
    <property type="evidence" value="ECO:0007669"/>
    <property type="project" value="TreeGrafter"/>
</dbReference>